<dbReference type="PANTHER" id="PTHR43479:SF7">
    <property type="entry name" value="TETR-FAMILY TRANSCRIPTIONAL REGULATOR"/>
    <property type="match status" value="1"/>
</dbReference>
<feature type="domain" description="HTH tetR-type" evidence="3">
    <location>
        <begin position="5"/>
        <end position="65"/>
    </location>
</feature>
<evidence type="ECO:0000313" key="5">
    <source>
        <dbReference type="Proteomes" id="UP000095094"/>
    </source>
</evidence>
<dbReference type="OrthoDB" id="9810250at2"/>
<comment type="caution">
    <text evidence="4">The sequence shown here is derived from an EMBL/GenBank/DDBJ whole genome shotgun (WGS) entry which is preliminary data.</text>
</comment>
<name>A0A1E5GD03_9ENTE</name>
<dbReference type="GO" id="GO:0003677">
    <property type="term" value="F:DNA binding"/>
    <property type="evidence" value="ECO:0007669"/>
    <property type="project" value="UniProtKB-UniRule"/>
</dbReference>
<accession>A0A1E5GD03</accession>
<dbReference type="AlphaFoldDB" id="A0A1E5GD03"/>
<sequence length="191" mass="22509">MSEAQITKKAISSALIELCGRKLFSKISVQDITREVGLNRQTFYYHFTDKNDLLRWIYTHDALIYLDSADISIDNWEEQALKMLKTIQEKSDFYYNTVTSDSEILRACFSGITNKLFIHLFEQMDKEKQLLPEDKEFYARFFSYGCSGVLIEWILGSYKESPLEIATQLFRLAKDTEFFSYRLYAQENELM</sequence>
<keyword evidence="1 2" id="KW-0238">DNA-binding</keyword>
<feature type="DNA-binding region" description="H-T-H motif" evidence="2">
    <location>
        <begin position="28"/>
        <end position="47"/>
    </location>
</feature>
<gene>
    <name evidence="4" type="ORF">BCR25_08965</name>
</gene>
<dbReference type="EMBL" id="MIJY01000043">
    <property type="protein sequence ID" value="OEG10588.1"/>
    <property type="molecule type" value="Genomic_DNA"/>
</dbReference>
<evidence type="ECO:0000256" key="1">
    <source>
        <dbReference type="ARBA" id="ARBA00023125"/>
    </source>
</evidence>
<organism evidence="4 5">
    <name type="scientific">Enterococcus termitis</name>
    <dbReference type="NCBI Taxonomy" id="332950"/>
    <lineage>
        <taxon>Bacteria</taxon>
        <taxon>Bacillati</taxon>
        <taxon>Bacillota</taxon>
        <taxon>Bacilli</taxon>
        <taxon>Lactobacillales</taxon>
        <taxon>Enterococcaceae</taxon>
        <taxon>Enterococcus</taxon>
    </lineage>
</organism>
<dbReference type="RefSeq" id="WP_069664369.1">
    <property type="nucleotide sequence ID" value="NZ_JBHUJJ010000001.1"/>
</dbReference>
<dbReference type="InterPro" id="IPR050624">
    <property type="entry name" value="HTH-type_Tx_Regulator"/>
</dbReference>
<keyword evidence="5" id="KW-1185">Reference proteome</keyword>
<evidence type="ECO:0000259" key="3">
    <source>
        <dbReference type="PROSITE" id="PS50977"/>
    </source>
</evidence>
<dbReference type="PANTHER" id="PTHR43479">
    <property type="entry name" value="ACREF/ENVCD OPERON REPRESSOR-RELATED"/>
    <property type="match status" value="1"/>
</dbReference>
<dbReference type="InterPro" id="IPR001647">
    <property type="entry name" value="HTH_TetR"/>
</dbReference>
<dbReference type="InterPro" id="IPR009057">
    <property type="entry name" value="Homeodomain-like_sf"/>
</dbReference>
<proteinExistence type="predicted"/>
<protein>
    <submittedName>
        <fullName evidence="4">TetR family transcriptional regulator</fullName>
    </submittedName>
</protein>
<evidence type="ECO:0000313" key="4">
    <source>
        <dbReference type="EMBL" id="OEG10588.1"/>
    </source>
</evidence>
<dbReference type="SUPFAM" id="SSF46689">
    <property type="entry name" value="Homeodomain-like"/>
    <property type="match status" value="1"/>
</dbReference>
<dbReference type="Gene3D" id="1.10.357.10">
    <property type="entry name" value="Tetracycline Repressor, domain 2"/>
    <property type="match status" value="1"/>
</dbReference>
<dbReference type="PROSITE" id="PS50977">
    <property type="entry name" value="HTH_TETR_2"/>
    <property type="match status" value="1"/>
</dbReference>
<reference evidence="5" key="1">
    <citation type="submission" date="2016-09" db="EMBL/GenBank/DDBJ databases">
        <authorList>
            <person name="Gulvik C.A."/>
        </authorList>
    </citation>
    <scope>NUCLEOTIDE SEQUENCE [LARGE SCALE GENOMIC DNA]</scope>
    <source>
        <strain evidence="5">LMG 8895</strain>
    </source>
</reference>
<dbReference type="Pfam" id="PF14278">
    <property type="entry name" value="TetR_C_8"/>
    <property type="match status" value="1"/>
</dbReference>
<evidence type="ECO:0000256" key="2">
    <source>
        <dbReference type="PROSITE-ProRule" id="PRU00335"/>
    </source>
</evidence>
<dbReference type="Pfam" id="PF00440">
    <property type="entry name" value="TetR_N"/>
    <property type="match status" value="1"/>
</dbReference>
<dbReference type="Proteomes" id="UP000095094">
    <property type="component" value="Unassembled WGS sequence"/>
</dbReference>
<dbReference type="InterPro" id="IPR039532">
    <property type="entry name" value="TetR_C_Firmicutes"/>
</dbReference>